<organism evidence="1 2">
    <name type="scientific">Eiseniibacteriota bacterium</name>
    <dbReference type="NCBI Taxonomy" id="2212470"/>
    <lineage>
        <taxon>Bacteria</taxon>
        <taxon>Candidatus Eiseniibacteriota</taxon>
    </lineage>
</organism>
<comment type="caution">
    <text evidence="1">The sequence shown here is derived from an EMBL/GenBank/DDBJ whole genome shotgun (WGS) entry which is preliminary data.</text>
</comment>
<accession>A0A938BQE1</accession>
<dbReference type="AlphaFoldDB" id="A0A938BQE1"/>
<evidence type="ECO:0000313" key="2">
    <source>
        <dbReference type="Proteomes" id="UP000748308"/>
    </source>
</evidence>
<dbReference type="Pfam" id="PF08734">
    <property type="entry name" value="GYD"/>
    <property type="match status" value="1"/>
</dbReference>
<sequence length="99" mass="11192">MATYVLLTKMGPEVLRDVKHREAIGRMWKKAIAEKCPEVRFICHYALLGPYDFLDIYEAPDEAVAAKVSMITLSQGAVKAESWTAVEYGRFLKLLEELG</sequence>
<dbReference type="EMBL" id="VGIY01000072">
    <property type="protein sequence ID" value="MBM3317072.1"/>
    <property type="molecule type" value="Genomic_DNA"/>
</dbReference>
<protein>
    <submittedName>
        <fullName evidence="1">GYD domain-containing protein</fullName>
    </submittedName>
</protein>
<proteinExistence type="predicted"/>
<dbReference type="Proteomes" id="UP000748308">
    <property type="component" value="Unassembled WGS sequence"/>
</dbReference>
<evidence type="ECO:0000313" key="1">
    <source>
        <dbReference type="EMBL" id="MBM3317072.1"/>
    </source>
</evidence>
<gene>
    <name evidence="1" type="ORF">FJY75_04385</name>
</gene>
<reference evidence="1" key="1">
    <citation type="submission" date="2019-03" db="EMBL/GenBank/DDBJ databases">
        <title>Lake Tanganyika Metagenome-Assembled Genomes (MAGs).</title>
        <authorList>
            <person name="Tran P."/>
        </authorList>
    </citation>
    <scope>NUCLEOTIDE SEQUENCE</scope>
    <source>
        <strain evidence="1">M_DeepCast_400m_m2_100</strain>
    </source>
</reference>
<name>A0A938BQE1_UNCEI</name>
<dbReference type="InterPro" id="IPR014845">
    <property type="entry name" value="GYD/TTHA1554"/>
</dbReference>